<name>A0A9P6EPY7_9AGAR</name>
<gene>
    <name evidence="1" type="ORF">CPB83DRAFT_890750</name>
</gene>
<sequence>MLPLKTRYLRTVSTTCSLTETPPSTQRAPHSKSSVHLTILRETSESVDLEVLKAITDLTLALLAHEVIFLRLSLFDVFHNTTIGVAALSLGYVMTNASFMFIWSSKTYQDELSTIVKAMQTIYEIANVPAPEYLMGSRFFRSSYWTIKQQLKIVKVALSQLEGSPFRVKDMCEDNMKRLLECFEKRRQRENTPDIIQCVSVPGPLVPEQSEQRQDSGMYFPDINVHTAKPVIYYLHQLPLVSRSSKNADTLTFLGNTTMNANAPQLMLTAQTIYNTTISVTL</sequence>
<dbReference type="AlphaFoldDB" id="A0A9P6EPY7"/>
<reference evidence="1" key="1">
    <citation type="submission" date="2020-11" db="EMBL/GenBank/DDBJ databases">
        <authorList>
            <consortium name="DOE Joint Genome Institute"/>
            <person name="Ahrendt S."/>
            <person name="Riley R."/>
            <person name="Andreopoulos W."/>
            <person name="Labutti K."/>
            <person name="Pangilinan J."/>
            <person name="Ruiz-Duenas F.J."/>
            <person name="Barrasa J.M."/>
            <person name="Sanchez-Garcia M."/>
            <person name="Camarero S."/>
            <person name="Miyauchi S."/>
            <person name="Serrano A."/>
            <person name="Linde D."/>
            <person name="Babiker R."/>
            <person name="Drula E."/>
            <person name="Ayuso-Fernandez I."/>
            <person name="Pacheco R."/>
            <person name="Padilla G."/>
            <person name="Ferreira P."/>
            <person name="Barriuso J."/>
            <person name="Kellner H."/>
            <person name="Castanera R."/>
            <person name="Alfaro M."/>
            <person name="Ramirez L."/>
            <person name="Pisabarro A.G."/>
            <person name="Kuo A."/>
            <person name="Tritt A."/>
            <person name="Lipzen A."/>
            <person name="He G."/>
            <person name="Yan M."/>
            <person name="Ng V."/>
            <person name="Cullen D."/>
            <person name="Martin F."/>
            <person name="Rosso M.-N."/>
            <person name="Henrissat B."/>
            <person name="Hibbett D."/>
            <person name="Martinez A.T."/>
            <person name="Grigoriev I.V."/>
        </authorList>
    </citation>
    <scope>NUCLEOTIDE SEQUENCE</scope>
    <source>
        <strain evidence="1">CBS 506.95</strain>
    </source>
</reference>
<keyword evidence="2" id="KW-1185">Reference proteome</keyword>
<dbReference type="EMBL" id="MU157831">
    <property type="protein sequence ID" value="KAF9532554.1"/>
    <property type="molecule type" value="Genomic_DNA"/>
</dbReference>
<organism evidence="1 2">
    <name type="scientific">Crepidotus variabilis</name>
    <dbReference type="NCBI Taxonomy" id="179855"/>
    <lineage>
        <taxon>Eukaryota</taxon>
        <taxon>Fungi</taxon>
        <taxon>Dikarya</taxon>
        <taxon>Basidiomycota</taxon>
        <taxon>Agaricomycotina</taxon>
        <taxon>Agaricomycetes</taxon>
        <taxon>Agaricomycetidae</taxon>
        <taxon>Agaricales</taxon>
        <taxon>Agaricineae</taxon>
        <taxon>Crepidotaceae</taxon>
        <taxon>Crepidotus</taxon>
    </lineage>
</organism>
<comment type="caution">
    <text evidence="1">The sequence shown here is derived from an EMBL/GenBank/DDBJ whole genome shotgun (WGS) entry which is preliminary data.</text>
</comment>
<accession>A0A9P6EPY7</accession>
<evidence type="ECO:0000313" key="1">
    <source>
        <dbReference type="EMBL" id="KAF9532554.1"/>
    </source>
</evidence>
<dbReference type="Proteomes" id="UP000807306">
    <property type="component" value="Unassembled WGS sequence"/>
</dbReference>
<evidence type="ECO:0000313" key="2">
    <source>
        <dbReference type="Proteomes" id="UP000807306"/>
    </source>
</evidence>
<proteinExistence type="predicted"/>
<protein>
    <submittedName>
        <fullName evidence="1">Uncharacterized protein</fullName>
    </submittedName>
</protein>